<dbReference type="EMBL" id="CAADIW010000026">
    <property type="protein sequence ID" value="VFS32753.1"/>
    <property type="molecule type" value="Genomic_DNA"/>
</dbReference>
<name>A0A484YC81_9ENTR</name>
<proteinExistence type="predicted"/>
<evidence type="ECO:0000313" key="1">
    <source>
        <dbReference type="EMBL" id="VFS32753.1"/>
    </source>
</evidence>
<gene>
    <name evidence="1" type="ORF">NCTC12126_03199</name>
</gene>
<accession>A0A484YC81</accession>
<sequence length="31" mass="3574">MQHLEHITGAERVPRVKDIVMAEADVDPRFL</sequence>
<organism evidence="1 2">
    <name type="scientific">Enterobacter cancerogenus</name>
    <dbReference type="NCBI Taxonomy" id="69218"/>
    <lineage>
        <taxon>Bacteria</taxon>
        <taxon>Pseudomonadati</taxon>
        <taxon>Pseudomonadota</taxon>
        <taxon>Gammaproteobacteria</taxon>
        <taxon>Enterobacterales</taxon>
        <taxon>Enterobacteriaceae</taxon>
        <taxon>Enterobacter</taxon>
        <taxon>Enterobacter cloacae complex</taxon>
    </lineage>
</organism>
<protein>
    <submittedName>
        <fullName evidence="1">Uncharacterized protein</fullName>
    </submittedName>
</protein>
<dbReference type="AlphaFoldDB" id="A0A484YC81"/>
<evidence type="ECO:0000313" key="2">
    <source>
        <dbReference type="Proteomes" id="UP000351155"/>
    </source>
</evidence>
<dbReference type="Proteomes" id="UP000351155">
    <property type="component" value="Unassembled WGS sequence"/>
</dbReference>
<reference evidence="1 2" key="1">
    <citation type="submission" date="2019-03" db="EMBL/GenBank/DDBJ databases">
        <authorList>
            <consortium name="Pathogen Informatics"/>
        </authorList>
    </citation>
    <scope>NUCLEOTIDE SEQUENCE [LARGE SCALE GENOMIC DNA]</scope>
    <source>
        <strain evidence="1 2">NCTC12126</strain>
    </source>
</reference>